<keyword evidence="1" id="KW-0812">Transmembrane</keyword>
<evidence type="ECO:0000313" key="2">
    <source>
        <dbReference type="EMBL" id="MBU3062524.1"/>
    </source>
</evidence>
<gene>
    <name evidence="2" type="ORF">KO481_13450</name>
    <name evidence="3" type="ORF">KO481_29460</name>
</gene>
<dbReference type="Proteomes" id="UP000733379">
    <property type="component" value="Unassembled WGS sequence"/>
</dbReference>
<feature type="transmembrane region" description="Helical" evidence="1">
    <location>
        <begin position="20"/>
        <end position="37"/>
    </location>
</feature>
<comment type="caution">
    <text evidence="3">The sequence shown here is derived from an EMBL/GenBank/DDBJ whole genome shotgun (WGS) entry which is preliminary data.</text>
</comment>
<keyword evidence="1" id="KW-0472">Membrane</keyword>
<sequence>MSYLRTFAPWIVYAVVPDHYWKWAALIGMCLSLIEITRLVRAGRGITGMVIDLGTGVFFIALTIVGFADPNTPLHPYSPAISSGVLMLVAGTSMALRMPFTLPIAKQSTPPELWSNPGFLRANYLITAVWTASFTIGCIALAVLAHSDGPRIAVQVAAFAIPATFTVRYSAHMQAVARRTNPSAA</sequence>
<keyword evidence="1" id="KW-1133">Transmembrane helix</keyword>
<dbReference type="EMBL" id="JAHKNI010000011">
    <property type="protein sequence ID" value="MBU3065642.1"/>
    <property type="molecule type" value="Genomic_DNA"/>
</dbReference>
<protein>
    <recommendedName>
        <fullName evidence="5">Intracellular septation protein A</fullName>
    </recommendedName>
</protein>
<keyword evidence="4" id="KW-1185">Reference proteome</keyword>
<feature type="transmembrane region" description="Helical" evidence="1">
    <location>
        <begin position="49"/>
        <end position="68"/>
    </location>
</feature>
<proteinExistence type="predicted"/>
<accession>A0ABS6B5Q1</accession>
<dbReference type="RefSeq" id="WP_215917448.1">
    <property type="nucleotide sequence ID" value="NZ_JAHKNI010000004.1"/>
</dbReference>
<evidence type="ECO:0000313" key="4">
    <source>
        <dbReference type="Proteomes" id="UP000733379"/>
    </source>
</evidence>
<feature type="transmembrane region" description="Helical" evidence="1">
    <location>
        <begin position="152"/>
        <end position="171"/>
    </location>
</feature>
<evidence type="ECO:0008006" key="5">
    <source>
        <dbReference type="Google" id="ProtNLM"/>
    </source>
</evidence>
<feature type="transmembrane region" description="Helical" evidence="1">
    <location>
        <begin position="80"/>
        <end position="102"/>
    </location>
</feature>
<reference evidence="3 4" key="1">
    <citation type="submission" date="2021-06" db="EMBL/GenBank/DDBJ databases">
        <title>Actinomycetes sequencing.</title>
        <authorList>
            <person name="Shan Q."/>
        </authorList>
    </citation>
    <scope>NUCLEOTIDE SEQUENCE [LARGE SCALE GENOMIC DNA]</scope>
    <source>
        <strain evidence="3 4">NEAU-G5</strain>
    </source>
</reference>
<name>A0ABS6B5Q1_9NOCA</name>
<organism evidence="3 4">
    <name type="scientific">Nocardia albiluteola</name>
    <dbReference type="NCBI Taxonomy" id="2842303"/>
    <lineage>
        <taxon>Bacteria</taxon>
        <taxon>Bacillati</taxon>
        <taxon>Actinomycetota</taxon>
        <taxon>Actinomycetes</taxon>
        <taxon>Mycobacteriales</taxon>
        <taxon>Nocardiaceae</taxon>
        <taxon>Nocardia</taxon>
    </lineage>
</organism>
<evidence type="ECO:0000256" key="1">
    <source>
        <dbReference type="SAM" id="Phobius"/>
    </source>
</evidence>
<dbReference type="EMBL" id="JAHKNI010000004">
    <property type="protein sequence ID" value="MBU3062524.1"/>
    <property type="molecule type" value="Genomic_DNA"/>
</dbReference>
<evidence type="ECO:0000313" key="3">
    <source>
        <dbReference type="EMBL" id="MBU3065642.1"/>
    </source>
</evidence>
<feature type="transmembrane region" description="Helical" evidence="1">
    <location>
        <begin position="123"/>
        <end position="146"/>
    </location>
</feature>